<keyword evidence="1" id="KW-0479">Metal-binding</keyword>
<proteinExistence type="predicted"/>
<comment type="caution">
    <text evidence="3">The sequence shown here is derived from an EMBL/GenBank/DDBJ whole genome shotgun (WGS) entry which is preliminary data.</text>
</comment>
<dbReference type="Proteomes" id="UP001165190">
    <property type="component" value="Unassembled WGS sequence"/>
</dbReference>
<dbReference type="EMBL" id="BSYR01000008">
    <property type="protein sequence ID" value="GMI70395.1"/>
    <property type="molecule type" value="Genomic_DNA"/>
</dbReference>
<feature type="domain" description="C2H2-type" evidence="2">
    <location>
        <begin position="17"/>
        <end position="39"/>
    </location>
</feature>
<evidence type="ECO:0000256" key="1">
    <source>
        <dbReference type="PROSITE-ProRule" id="PRU00042"/>
    </source>
</evidence>
<accession>A0A9W7H3K6</accession>
<keyword evidence="1" id="KW-0862">Zinc</keyword>
<dbReference type="PROSITE" id="PS00028">
    <property type="entry name" value="ZINC_FINGER_C2H2_1"/>
    <property type="match status" value="1"/>
</dbReference>
<name>A0A9W7H3K6_HIBTR</name>
<keyword evidence="1" id="KW-0863">Zinc-finger</keyword>
<dbReference type="GO" id="GO:0008270">
    <property type="term" value="F:zinc ion binding"/>
    <property type="evidence" value="ECO:0007669"/>
    <property type="project" value="UniProtKB-KW"/>
</dbReference>
<organism evidence="3 4">
    <name type="scientific">Hibiscus trionum</name>
    <name type="common">Flower of an hour</name>
    <dbReference type="NCBI Taxonomy" id="183268"/>
    <lineage>
        <taxon>Eukaryota</taxon>
        <taxon>Viridiplantae</taxon>
        <taxon>Streptophyta</taxon>
        <taxon>Embryophyta</taxon>
        <taxon>Tracheophyta</taxon>
        <taxon>Spermatophyta</taxon>
        <taxon>Magnoliopsida</taxon>
        <taxon>eudicotyledons</taxon>
        <taxon>Gunneridae</taxon>
        <taxon>Pentapetalae</taxon>
        <taxon>rosids</taxon>
        <taxon>malvids</taxon>
        <taxon>Malvales</taxon>
        <taxon>Malvaceae</taxon>
        <taxon>Malvoideae</taxon>
        <taxon>Hibiscus</taxon>
    </lineage>
</organism>
<evidence type="ECO:0000313" key="4">
    <source>
        <dbReference type="Proteomes" id="UP001165190"/>
    </source>
</evidence>
<evidence type="ECO:0000313" key="3">
    <source>
        <dbReference type="EMBL" id="GMI70395.1"/>
    </source>
</evidence>
<reference evidence="3" key="1">
    <citation type="submission" date="2023-05" db="EMBL/GenBank/DDBJ databases">
        <title>Genome and transcriptome analyses reveal genes involved in the formation of fine ridges on petal epidermal cells in Hibiscus trionum.</title>
        <authorList>
            <person name="Koshimizu S."/>
            <person name="Masuda S."/>
            <person name="Ishii T."/>
            <person name="Shirasu K."/>
            <person name="Hoshino A."/>
            <person name="Arita M."/>
        </authorList>
    </citation>
    <scope>NUCLEOTIDE SEQUENCE</scope>
    <source>
        <strain evidence="3">Hamamatsu line</strain>
    </source>
</reference>
<protein>
    <recommendedName>
        <fullName evidence="2">C2H2-type domain-containing protein</fullName>
    </recommendedName>
</protein>
<evidence type="ECO:0000259" key="2">
    <source>
        <dbReference type="PROSITE" id="PS50157"/>
    </source>
</evidence>
<sequence length="183" mass="20289">MAALRNGNMHGDYNKLFACRICDCIFTSQKDLFDHIQLHLLLDESETKRKLLLSHMSSTSHPPAPPIHQQGWHWPKLSSALPPGVINVNPFSIGANARNLDQQSTVRPLPVSFHSTALRNISITPPTLVPAPPQIMTVQQSCAELLARPFLQQLEESLEIDGMASIKDGIEGNQEELDVTLKL</sequence>
<dbReference type="InterPro" id="IPR013087">
    <property type="entry name" value="Znf_C2H2_type"/>
</dbReference>
<keyword evidence="4" id="KW-1185">Reference proteome</keyword>
<dbReference type="AlphaFoldDB" id="A0A9W7H3K6"/>
<dbReference type="PROSITE" id="PS50157">
    <property type="entry name" value="ZINC_FINGER_C2H2_2"/>
    <property type="match status" value="1"/>
</dbReference>
<gene>
    <name evidence="3" type="ORF">HRI_000708800</name>
</gene>
<dbReference type="OrthoDB" id="1637570at2759"/>